<dbReference type="Proteomes" id="UP000249402">
    <property type="component" value="Unassembled WGS sequence"/>
</dbReference>
<sequence length="225" mass="25287">MPNSSMWFLLPDPQILKHGPIQLGTVLEKPFRPSTILAYPGDGLPEYIRLPRKKCVIEGYHEREYTKGHNTPDGIKVDHEVWTFDGKIEDESLRDILALPRVKAYREKTQKSVFIITTVRITNTPFLLGLNHEPEGSDQDSVPETESTYSAPETESTDSNSYTGSITTAPNSPEAVDLTEHLKCLCTGEHPFDMFVFPPGLVFTYRVHIIRSRGSEVECAEVKGP</sequence>
<protein>
    <submittedName>
        <fullName evidence="2">Uncharacterized protein</fullName>
    </submittedName>
</protein>
<dbReference type="EMBL" id="KZ824451">
    <property type="protein sequence ID" value="RAK98807.1"/>
    <property type="molecule type" value="Genomic_DNA"/>
</dbReference>
<evidence type="ECO:0000313" key="2">
    <source>
        <dbReference type="EMBL" id="RAK98807.1"/>
    </source>
</evidence>
<proteinExistence type="predicted"/>
<name>A0A395GVT9_9EURO</name>
<dbReference type="OrthoDB" id="4500473at2759"/>
<evidence type="ECO:0000256" key="1">
    <source>
        <dbReference type="SAM" id="MobiDB-lite"/>
    </source>
</evidence>
<dbReference type="VEuPathDB" id="FungiDB:BO80DRAFT_503821"/>
<dbReference type="RefSeq" id="XP_025573135.1">
    <property type="nucleotide sequence ID" value="XM_025724399.1"/>
</dbReference>
<reference evidence="2 3" key="1">
    <citation type="submission" date="2018-02" db="EMBL/GenBank/DDBJ databases">
        <title>The genomes of Aspergillus section Nigri reveals drivers in fungal speciation.</title>
        <authorList>
            <consortium name="DOE Joint Genome Institute"/>
            <person name="Vesth T.C."/>
            <person name="Nybo J."/>
            <person name="Theobald S."/>
            <person name="Brandl J."/>
            <person name="Frisvad J.C."/>
            <person name="Nielsen K.F."/>
            <person name="Lyhne E.K."/>
            <person name="Kogle M.E."/>
            <person name="Kuo A."/>
            <person name="Riley R."/>
            <person name="Clum A."/>
            <person name="Nolan M."/>
            <person name="Lipzen A."/>
            <person name="Salamov A."/>
            <person name="Henrissat B."/>
            <person name="Wiebenga A."/>
            <person name="De vries R.P."/>
            <person name="Grigoriev I.V."/>
            <person name="Mortensen U.H."/>
            <person name="Andersen M.R."/>
            <person name="Baker S.E."/>
        </authorList>
    </citation>
    <scope>NUCLEOTIDE SEQUENCE [LARGE SCALE GENOMIC DNA]</scope>
    <source>
        <strain evidence="2 3">CBS 121593</strain>
    </source>
</reference>
<dbReference type="AlphaFoldDB" id="A0A395GVT9"/>
<organism evidence="2 3">
    <name type="scientific">Aspergillus ibericus CBS 121593</name>
    <dbReference type="NCBI Taxonomy" id="1448316"/>
    <lineage>
        <taxon>Eukaryota</taxon>
        <taxon>Fungi</taxon>
        <taxon>Dikarya</taxon>
        <taxon>Ascomycota</taxon>
        <taxon>Pezizomycotina</taxon>
        <taxon>Eurotiomycetes</taxon>
        <taxon>Eurotiomycetidae</taxon>
        <taxon>Eurotiales</taxon>
        <taxon>Aspergillaceae</taxon>
        <taxon>Aspergillus</taxon>
        <taxon>Aspergillus subgen. Circumdati</taxon>
    </lineage>
</organism>
<feature type="compositionally biased region" description="Polar residues" evidence="1">
    <location>
        <begin position="144"/>
        <end position="171"/>
    </location>
</feature>
<accession>A0A395GVT9</accession>
<keyword evidence="3" id="KW-1185">Reference proteome</keyword>
<dbReference type="GeneID" id="37229264"/>
<evidence type="ECO:0000313" key="3">
    <source>
        <dbReference type="Proteomes" id="UP000249402"/>
    </source>
</evidence>
<feature type="region of interest" description="Disordered" evidence="1">
    <location>
        <begin position="130"/>
        <end position="172"/>
    </location>
</feature>
<gene>
    <name evidence="2" type="ORF">BO80DRAFT_503821</name>
</gene>